<feature type="region of interest" description="Disordered" evidence="1">
    <location>
        <begin position="266"/>
        <end position="285"/>
    </location>
</feature>
<proteinExistence type="predicted"/>
<dbReference type="RefSeq" id="WP_091302587.1">
    <property type="nucleotide sequence ID" value="NZ_FMDN01000032.1"/>
</dbReference>
<dbReference type="Proteomes" id="UP000199408">
    <property type="component" value="Unassembled WGS sequence"/>
</dbReference>
<dbReference type="EMBL" id="FMDN01000032">
    <property type="protein sequence ID" value="SCG69876.1"/>
    <property type="molecule type" value="Genomic_DNA"/>
</dbReference>
<accession>A0A1C5JIK9</accession>
<evidence type="ECO:0000256" key="1">
    <source>
        <dbReference type="SAM" id="MobiDB-lite"/>
    </source>
</evidence>
<dbReference type="STRING" id="47864.GA0070560_13227"/>
<evidence type="ECO:0000313" key="3">
    <source>
        <dbReference type="Proteomes" id="UP000199408"/>
    </source>
</evidence>
<sequence length="285" mass="30223">MRYQEFDPARRSFRVGWLPEGLSHRTWSGGRDAHCLVALAPLRRSTGPVPRLTADEPVAGSRVVTVQLGPTAEEASIRWRGGRTARVHGLPAVLRSSVDGRHTALRWEPVAGVGATVMATGLSAADAALLRVAEGLVWTDEPLRVPVRPVPPPLDAPLHRTLVERRDGRWHRVLFGHRVPGSALPYEDLTVGVVRDDDPQGPGTTTVAGRAARAATGLGAFRVAGAGLGVAAEVVAVTFRGLAALGGPDGALALAAAVRLVDGHEDESGWSPVRSVQPFPPRRYP</sequence>
<evidence type="ECO:0000313" key="2">
    <source>
        <dbReference type="EMBL" id="SCG69876.1"/>
    </source>
</evidence>
<organism evidence="2 3">
    <name type="scientific">Micromonospora halophytica</name>
    <dbReference type="NCBI Taxonomy" id="47864"/>
    <lineage>
        <taxon>Bacteria</taxon>
        <taxon>Bacillati</taxon>
        <taxon>Actinomycetota</taxon>
        <taxon>Actinomycetes</taxon>
        <taxon>Micromonosporales</taxon>
        <taxon>Micromonosporaceae</taxon>
        <taxon>Micromonospora</taxon>
    </lineage>
</organism>
<dbReference type="AlphaFoldDB" id="A0A1C5JIK9"/>
<protein>
    <submittedName>
        <fullName evidence="2">Uncharacterized protein</fullName>
    </submittedName>
</protein>
<name>A0A1C5JIK9_9ACTN</name>
<dbReference type="OrthoDB" id="3360522at2"/>
<gene>
    <name evidence="2" type="ORF">GA0070560_13227</name>
</gene>
<keyword evidence="3" id="KW-1185">Reference proteome</keyword>
<reference evidence="3" key="1">
    <citation type="submission" date="2016-06" db="EMBL/GenBank/DDBJ databases">
        <authorList>
            <person name="Varghese N."/>
        </authorList>
    </citation>
    <scope>NUCLEOTIDE SEQUENCE [LARGE SCALE GENOMIC DNA]</scope>
    <source>
        <strain evidence="3">DSM 43171</strain>
    </source>
</reference>